<sequence>MNGCPVGEAVETLRGSLRGPGRAREDLVREVADGLHDAVDAYLDAGFDDNEARRRALSDFGDLRLVARQLQVELTAGYGRRTAARMALAFPGLMLLWDAVWLADPVTTARQAPLVSWLATLVDVLSVGSALGCVLAAIWLSRDARRGVPVDRVTRTVGLLGLCTLVGTGTGSLLLNLLGDATAGQAYGTPLAWAVLVTTCCVAGWVVVSVRRCFALGRVSHRPALGSIA</sequence>
<evidence type="ECO:0000313" key="2">
    <source>
        <dbReference type="EMBL" id="NIJ11994.1"/>
    </source>
</evidence>
<protein>
    <submittedName>
        <fullName evidence="2">Uncharacterized protein</fullName>
    </submittedName>
</protein>
<dbReference type="AlphaFoldDB" id="A0A7X5ZQM3"/>
<dbReference type="NCBIfam" id="NF038403">
    <property type="entry name" value="perm_prefix_1"/>
    <property type="match status" value="1"/>
</dbReference>
<keyword evidence="1" id="KW-1133">Transmembrane helix</keyword>
<feature type="transmembrane region" description="Helical" evidence="1">
    <location>
        <begin position="86"/>
        <end position="103"/>
    </location>
</feature>
<keyword evidence="1" id="KW-0812">Transmembrane</keyword>
<feature type="transmembrane region" description="Helical" evidence="1">
    <location>
        <begin position="191"/>
        <end position="210"/>
    </location>
</feature>
<reference evidence="2 3" key="1">
    <citation type="submission" date="2020-03" db="EMBL/GenBank/DDBJ databases">
        <title>Sequencing the genomes of 1000 actinobacteria strains.</title>
        <authorList>
            <person name="Klenk H.-P."/>
        </authorList>
    </citation>
    <scope>NUCLEOTIDE SEQUENCE [LARGE SCALE GENOMIC DNA]</scope>
    <source>
        <strain evidence="2 3">DSM 45685</strain>
    </source>
</reference>
<comment type="caution">
    <text evidence="2">The sequence shown here is derived from an EMBL/GenBank/DDBJ whole genome shotgun (WGS) entry which is preliminary data.</text>
</comment>
<dbReference type="RefSeq" id="WP_167170084.1">
    <property type="nucleotide sequence ID" value="NZ_JAAOYM010000001.1"/>
</dbReference>
<dbReference type="Proteomes" id="UP000545493">
    <property type="component" value="Unassembled WGS sequence"/>
</dbReference>
<keyword evidence="1" id="KW-0472">Membrane</keyword>
<gene>
    <name evidence="2" type="ORF">FHU38_002338</name>
</gene>
<feature type="transmembrane region" description="Helical" evidence="1">
    <location>
        <begin position="159"/>
        <end position="179"/>
    </location>
</feature>
<evidence type="ECO:0000256" key="1">
    <source>
        <dbReference type="SAM" id="Phobius"/>
    </source>
</evidence>
<dbReference type="InterPro" id="IPR047928">
    <property type="entry name" value="Perm_prefix_1"/>
</dbReference>
<keyword evidence="3" id="KW-1185">Reference proteome</keyword>
<name>A0A7X5ZQM3_9PSEU</name>
<organism evidence="2 3">
    <name type="scientific">Saccharomonospora amisosensis</name>
    <dbReference type="NCBI Taxonomy" id="1128677"/>
    <lineage>
        <taxon>Bacteria</taxon>
        <taxon>Bacillati</taxon>
        <taxon>Actinomycetota</taxon>
        <taxon>Actinomycetes</taxon>
        <taxon>Pseudonocardiales</taxon>
        <taxon>Pseudonocardiaceae</taxon>
        <taxon>Saccharomonospora</taxon>
    </lineage>
</organism>
<proteinExistence type="predicted"/>
<dbReference type="EMBL" id="JAAOYM010000001">
    <property type="protein sequence ID" value="NIJ11994.1"/>
    <property type="molecule type" value="Genomic_DNA"/>
</dbReference>
<evidence type="ECO:0000313" key="3">
    <source>
        <dbReference type="Proteomes" id="UP000545493"/>
    </source>
</evidence>
<accession>A0A7X5ZQM3</accession>
<feature type="transmembrane region" description="Helical" evidence="1">
    <location>
        <begin position="115"/>
        <end position="139"/>
    </location>
</feature>